<dbReference type="GO" id="GO:0061630">
    <property type="term" value="F:ubiquitin protein ligase activity"/>
    <property type="evidence" value="ECO:0007669"/>
    <property type="project" value="UniProtKB-EC"/>
</dbReference>
<accession>A0A7R9AAB3</accession>
<dbReference type="PANTHER" id="PTHR45700">
    <property type="entry name" value="UBIQUITIN-PROTEIN LIGASE E3C"/>
    <property type="match status" value="1"/>
</dbReference>
<comment type="catalytic activity">
    <reaction evidence="1">
        <text>S-ubiquitinyl-[E2 ubiquitin-conjugating enzyme]-L-cysteine + [acceptor protein]-L-lysine = [E2 ubiquitin-conjugating enzyme]-L-cysteine + N(6)-ubiquitinyl-[acceptor protein]-L-lysine.</text>
        <dbReference type="EC" id="2.3.2.26"/>
    </reaction>
</comment>
<dbReference type="Gene3D" id="6.10.130.10">
    <property type="entry name" value="Ubiquitin-protein ligase E3A, N-terminal zinc-binding domain (AZUL)"/>
    <property type="match status" value="1"/>
</dbReference>
<dbReference type="CDD" id="cd00078">
    <property type="entry name" value="HECTc"/>
    <property type="match status" value="1"/>
</dbReference>
<dbReference type="InterPro" id="IPR032353">
    <property type="entry name" value="AZUL"/>
</dbReference>
<protein>
    <recommendedName>
        <fullName evidence="3">HECT-type E3 ubiquitin transferase</fullName>
        <ecNumber evidence="3">2.3.2.26</ecNumber>
    </recommendedName>
</protein>
<dbReference type="Pfam" id="PF16558">
    <property type="entry name" value="AZUL"/>
    <property type="match status" value="1"/>
</dbReference>
<organism evidence="11">
    <name type="scientific">Darwinula stevensoni</name>
    <dbReference type="NCBI Taxonomy" id="69355"/>
    <lineage>
        <taxon>Eukaryota</taxon>
        <taxon>Metazoa</taxon>
        <taxon>Ecdysozoa</taxon>
        <taxon>Arthropoda</taxon>
        <taxon>Crustacea</taxon>
        <taxon>Oligostraca</taxon>
        <taxon>Ostracoda</taxon>
        <taxon>Podocopa</taxon>
        <taxon>Podocopida</taxon>
        <taxon>Darwinulocopina</taxon>
        <taxon>Darwinuloidea</taxon>
        <taxon>Darwinulidae</taxon>
        <taxon>Darwinula</taxon>
    </lineage>
</organism>
<dbReference type="Pfam" id="PF00632">
    <property type="entry name" value="HECT"/>
    <property type="match status" value="1"/>
</dbReference>
<comment type="subcellular location">
    <subcellularLocation>
        <location evidence="2">Cytoplasm</location>
    </subcellularLocation>
</comment>
<dbReference type="InterPro" id="IPR044611">
    <property type="entry name" value="E3A/B/C-like"/>
</dbReference>
<evidence type="ECO:0000259" key="10">
    <source>
        <dbReference type="PROSITE" id="PS50237"/>
    </source>
</evidence>
<evidence type="ECO:0000256" key="1">
    <source>
        <dbReference type="ARBA" id="ARBA00000885"/>
    </source>
</evidence>
<feature type="domain" description="HECT" evidence="10">
    <location>
        <begin position="500"/>
        <end position="829"/>
    </location>
</feature>
<evidence type="ECO:0000256" key="2">
    <source>
        <dbReference type="ARBA" id="ARBA00004496"/>
    </source>
</evidence>
<dbReference type="Gene3D" id="3.30.2410.10">
    <property type="entry name" value="Hect, E3 ligase catalytic domain"/>
    <property type="match status" value="1"/>
</dbReference>
<dbReference type="FunFam" id="3.30.2160.10:FF:000004">
    <property type="entry name" value="probable E3 ubiquitin-protein ligase HERC4 isoform X1"/>
    <property type="match status" value="1"/>
</dbReference>
<dbReference type="SUPFAM" id="SSF56204">
    <property type="entry name" value="Hect, E3 ligase catalytic domain"/>
    <property type="match status" value="1"/>
</dbReference>
<dbReference type="EC" id="2.3.2.26" evidence="3"/>
<dbReference type="FunFam" id="3.30.2410.10:FF:000003">
    <property type="entry name" value="probable E3 ubiquitin-protein ligase HERC4 isoform X1"/>
    <property type="match status" value="1"/>
</dbReference>
<dbReference type="InterPro" id="IPR042556">
    <property type="entry name" value="AZUL_sf"/>
</dbReference>
<feature type="compositionally biased region" description="Acidic residues" evidence="8">
    <location>
        <begin position="1"/>
        <end position="10"/>
    </location>
</feature>
<feature type="transmembrane region" description="Helical" evidence="9">
    <location>
        <begin position="565"/>
        <end position="591"/>
    </location>
</feature>
<dbReference type="Gene3D" id="3.90.1750.10">
    <property type="entry name" value="Hect, E3 ligase catalytic domains"/>
    <property type="match status" value="1"/>
</dbReference>
<keyword evidence="4" id="KW-0963">Cytoplasm</keyword>
<dbReference type="EMBL" id="LR902383">
    <property type="protein sequence ID" value="CAD7250458.1"/>
    <property type="molecule type" value="Genomic_DNA"/>
</dbReference>
<dbReference type="EMBL" id="CAJPEV010002866">
    <property type="protein sequence ID" value="CAG0898282.1"/>
    <property type="molecule type" value="Genomic_DNA"/>
</dbReference>
<proteinExistence type="predicted"/>
<name>A0A7R9AAB3_9CRUS</name>
<dbReference type="Proteomes" id="UP000677054">
    <property type="component" value="Unassembled WGS sequence"/>
</dbReference>
<dbReference type="GO" id="GO:0000209">
    <property type="term" value="P:protein polyubiquitination"/>
    <property type="evidence" value="ECO:0007669"/>
    <property type="project" value="InterPro"/>
</dbReference>
<evidence type="ECO:0000313" key="11">
    <source>
        <dbReference type="EMBL" id="CAD7250458.1"/>
    </source>
</evidence>
<feature type="active site" description="Glycyl thioester intermediate" evidence="7">
    <location>
        <position position="797"/>
    </location>
</feature>
<evidence type="ECO:0000256" key="7">
    <source>
        <dbReference type="PROSITE-ProRule" id="PRU00104"/>
    </source>
</evidence>
<keyword evidence="9" id="KW-1133">Transmembrane helix</keyword>
<dbReference type="Gene3D" id="3.30.2160.10">
    <property type="entry name" value="Hect, E3 ligase catalytic domain"/>
    <property type="match status" value="1"/>
</dbReference>
<keyword evidence="9" id="KW-0472">Membrane</keyword>
<keyword evidence="6 7" id="KW-0833">Ubl conjugation pathway</keyword>
<keyword evidence="12" id="KW-1185">Reference proteome</keyword>
<dbReference type="OrthoDB" id="5981550at2759"/>
<evidence type="ECO:0000256" key="3">
    <source>
        <dbReference type="ARBA" id="ARBA00012485"/>
    </source>
</evidence>
<dbReference type="GO" id="GO:0009966">
    <property type="term" value="P:regulation of signal transduction"/>
    <property type="evidence" value="ECO:0007669"/>
    <property type="project" value="UniProtKB-ARBA"/>
</dbReference>
<dbReference type="GO" id="GO:0005737">
    <property type="term" value="C:cytoplasm"/>
    <property type="evidence" value="ECO:0007669"/>
    <property type="project" value="UniProtKB-SubCell"/>
</dbReference>
<evidence type="ECO:0000256" key="8">
    <source>
        <dbReference type="SAM" id="MobiDB-lite"/>
    </source>
</evidence>
<dbReference type="InterPro" id="IPR035983">
    <property type="entry name" value="Hect_E3_ubiquitin_ligase"/>
</dbReference>
<dbReference type="SMART" id="SM00119">
    <property type="entry name" value="HECTc"/>
    <property type="match status" value="1"/>
</dbReference>
<sequence length="829" mass="93316">MSDLFEDDRDGSDSSKSPSRKNSEGGTKFGGACSEKQKQDAAKLIEEYYYQLTQGCGNPDCSNKECATGRQNSNLEALPANEAAVQALHLLMTAPNPSSLLCKKQTRKLSILGHNHVKSLPCDMEEGEESRASANNSARNFQHMAFSEESLKKILEECEKEGNYSQLVRTVGQVFSDPDILFELFLKKDGEETDGCKVDLDSARKVFRLLDSVSHQHFSSSLINALLLLSEEVELKFHCSQSDSLDYVNVLLVVFELPMLWTTSALEALPALCKALYVVPIKGQALLARVWSKTEPAFIHRMLLALQSLITDLILQPKSGGDIQEKMEISYPIHFMKILYYSSIVGGKHDGPECRRVASDSHTSLSLLSESIVKDPESAVSLDPLEHELGVRPVDARKPLIPFNEFYNEPLSEEFRMFLASDGNSGGFSLMDYAFVLTLSAKALGLYFENRVRMQAERRMCLFQTALLGEPSVPYLKLKVRRDHIIDDALVELEMVALQRPLDLRKQLMVEFVGEEGVDEGGLSKEFFLLLTERLFNPDFGMFALNEETHTYWFNPTCFESDAQFSLFGILMGLALYNSAILAVQFPLVLYRKLMGQLGTFDDLEDFSPMLYRSLCDVLAYEGADIEDVFMQSFQISYTDVFGNTMTHELKPGGEKVILTQENKQEFVSLYADFLLNKSVSRQYSAFERGFLLATSDSSIQKLFRPEELERLICGERDFDLEAMEESTDYDGGYSPDSPVIKYFWSVVHEMSESQKKDLLQFTTGSDRVPVGGLKNLRFIIAYNGPDSDRLPTAHTCFNALLLPEYSSREKLKERLLKAISHAKGFGML</sequence>
<dbReference type="PANTHER" id="PTHR45700:SF8">
    <property type="entry name" value="HECT-TYPE E3 UBIQUITIN TRANSFERASE"/>
    <property type="match status" value="1"/>
</dbReference>
<evidence type="ECO:0000256" key="9">
    <source>
        <dbReference type="SAM" id="Phobius"/>
    </source>
</evidence>
<evidence type="ECO:0000256" key="4">
    <source>
        <dbReference type="ARBA" id="ARBA00022490"/>
    </source>
</evidence>
<dbReference type="InterPro" id="IPR000569">
    <property type="entry name" value="HECT_dom"/>
</dbReference>
<keyword evidence="9" id="KW-0812">Transmembrane</keyword>
<evidence type="ECO:0000256" key="5">
    <source>
        <dbReference type="ARBA" id="ARBA00022679"/>
    </source>
</evidence>
<evidence type="ECO:0000313" key="12">
    <source>
        <dbReference type="Proteomes" id="UP000677054"/>
    </source>
</evidence>
<evidence type="ECO:0000256" key="6">
    <source>
        <dbReference type="ARBA" id="ARBA00022786"/>
    </source>
</evidence>
<keyword evidence="5" id="KW-0808">Transferase</keyword>
<dbReference type="AlphaFoldDB" id="A0A7R9AAB3"/>
<dbReference type="PROSITE" id="PS50237">
    <property type="entry name" value="HECT"/>
    <property type="match status" value="1"/>
</dbReference>
<gene>
    <name evidence="11" type="ORF">DSTB1V02_LOCUS10231</name>
</gene>
<reference evidence="11" key="1">
    <citation type="submission" date="2020-11" db="EMBL/GenBank/DDBJ databases">
        <authorList>
            <person name="Tran Van P."/>
        </authorList>
    </citation>
    <scope>NUCLEOTIDE SEQUENCE</scope>
</reference>
<feature type="region of interest" description="Disordered" evidence="8">
    <location>
        <begin position="1"/>
        <end position="34"/>
    </location>
</feature>